<dbReference type="Gene3D" id="2.60.120.620">
    <property type="entry name" value="q2cbj1_9rhob like domain"/>
    <property type="match status" value="1"/>
</dbReference>
<protein>
    <recommendedName>
        <fullName evidence="2">Phytanoyl-CoA dioxygenase</fullName>
    </recommendedName>
</protein>
<dbReference type="EMBL" id="CAAJGR010000082">
    <property type="protein sequence ID" value="VHO03408.1"/>
    <property type="molecule type" value="Genomic_DNA"/>
</dbReference>
<proteinExistence type="predicted"/>
<accession>A0A486XLQ1</accession>
<organism evidence="1">
    <name type="scientific">Rheinheimera sp. BAL341</name>
    <dbReference type="NCBI Taxonomy" id="1708203"/>
    <lineage>
        <taxon>Bacteria</taxon>
        <taxon>Pseudomonadati</taxon>
        <taxon>Pseudomonadota</taxon>
        <taxon>Gammaproteobacteria</taxon>
        <taxon>Chromatiales</taxon>
        <taxon>Chromatiaceae</taxon>
        <taxon>Rheinheimera</taxon>
    </lineage>
</organism>
<evidence type="ECO:0000313" key="1">
    <source>
        <dbReference type="EMBL" id="VHO03408.1"/>
    </source>
</evidence>
<evidence type="ECO:0008006" key="2">
    <source>
        <dbReference type="Google" id="ProtNLM"/>
    </source>
</evidence>
<dbReference type="AlphaFoldDB" id="A0A486XLQ1"/>
<name>A0A486XLQ1_9GAMM</name>
<sequence length="286" mass="32110">MNYAKQLLSPDELNILSQNVKNNYLSTGVKNQIVLDKLGSIVPKLTSHISDVVGEEVEFLNLNFIFLACNTTMAPLLNSESLGWHTDNTCSVIDGNCYNAWVPLFNDSTETGIEVIADGHNKELFSRLGDPTFPLKVYCKKTSPSVFKLFPQLAGTDYDMVFVKPYTGTIVPFRARDLEISKSERPEAGDVAIFKQTDVHRGFHSNGIRIQLSMKFASKNARLNTAPSNSYYQLFKSFQLALGQSNSNNLSNIANFYRFLELVTPREILSKHGRLEQDLIQSLLSR</sequence>
<reference evidence="1" key="1">
    <citation type="submission" date="2019-04" db="EMBL/GenBank/DDBJ databases">
        <authorList>
            <person name="Brambilla D."/>
        </authorList>
    </citation>
    <scope>NUCLEOTIDE SEQUENCE</scope>
    <source>
        <strain evidence="1">BAL1</strain>
    </source>
</reference>
<gene>
    <name evidence="1" type="ORF">BAL341_1410</name>
</gene>
<dbReference type="SUPFAM" id="SSF51197">
    <property type="entry name" value="Clavaminate synthase-like"/>
    <property type="match status" value="1"/>
</dbReference>